<evidence type="ECO:0000256" key="3">
    <source>
        <dbReference type="ARBA" id="ARBA00008746"/>
    </source>
</evidence>
<evidence type="ECO:0000256" key="10">
    <source>
        <dbReference type="ARBA" id="ARBA00022741"/>
    </source>
</evidence>
<dbReference type="GO" id="GO:0015444">
    <property type="term" value="F:P-type magnesium transporter activity"/>
    <property type="evidence" value="ECO:0007669"/>
    <property type="project" value="UniProtKB-EC"/>
</dbReference>
<dbReference type="GO" id="GO:0005524">
    <property type="term" value="F:ATP binding"/>
    <property type="evidence" value="ECO:0007669"/>
    <property type="project" value="UniProtKB-KW"/>
</dbReference>
<keyword evidence="11" id="KW-0067">ATP-binding</keyword>
<evidence type="ECO:0000256" key="2">
    <source>
        <dbReference type="ARBA" id="ARBA00004429"/>
    </source>
</evidence>
<evidence type="ECO:0000256" key="12">
    <source>
        <dbReference type="ARBA" id="ARBA00022842"/>
    </source>
</evidence>
<dbReference type="SUPFAM" id="SSF56784">
    <property type="entry name" value="HAD-like"/>
    <property type="match status" value="1"/>
</dbReference>
<dbReference type="CDD" id="cd02077">
    <property type="entry name" value="P-type_ATPase_Mg"/>
    <property type="match status" value="1"/>
</dbReference>
<dbReference type="Gene3D" id="3.40.50.1000">
    <property type="entry name" value="HAD superfamily/HAD-like"/>
    <property type="match status" value="1"/>
</dbReference>
<evidence type="ECO:0000256" key="17">
    <source>
        <dbReference type="ARBA" id="ARBA00047295"/>
    </source>
</evidence>
<gene>
    <name evidence="20" type="ORF">OR16_31269</name>
</gene>
<evidence type="ECO:0000256" key="7">
    <source>
        <dbReference type="ARBA" id="ARBA00022519"/>
    </source>
</evidence>
<comment type="subcellular location">
    <subcellularLocation>
        <location evidence="2">Cell inner membrane</location>
        <topology evidence="2">Multi-pass membrane protein</topology>
    </subcellularLocation>
</comment>
<dbReference type="GO" id="GO:0016887">
    <property type="term" value="F:ATP hydrolysis activity"/>
    <property type="evidence" value="ECO:0007669"/>
    <property type="project" value="InterPro"/>
</dbReference>
<evidence type="ECO:0000256" key="8">
    <source>
        <dbReference type="ARBA" id="ARBA00022553"/>
    </source>
</evidence>
<dbReference type="OrthoDB" id="9814270at2"/>
<evidence type="ECO:0000256" key="9">
    <source>
        <dbReference type="ARBA" id="ARBA00022692"/>
    </source>
</evidence>
<dbReference type="PATRIC" id="fig|1127483.3.peg.6237"/>
<dbReference type="EMBL" id="AHJE01000090">
    <property type="protein sequence ID" value="EHP39495.1"/>
    <property type="molecule type" value="Genomic_DNA"/>
</dbReference>
<organism evidence="20 21">
    <name type="scientific">Cupriavidus basilensis OR16</name>
    <dbReference type="NCBI Taxonomy" id="1127483"/>
    <lineage>
        <taxon>Bacteria</taxon>
        <taxon>Pseudomonadati</taxon>
        <taxon>Pseudomonadota</taxon>
        <taxon>Betaproteobacteria</taxon>
        <taxon>Burkholderiales</taxon>
        <taxon>Burkholderiaceae</taxon>
        <taxon>Cupriavidus</taxon>
    </lineage>
</organism>
<evidence type="ECO:0000256" key="18">
    <source>
        <dbReference type="SAM" id="Phobius"/>
    </source>
</evidence>
<feature type="transmembrane region" description="Helical" evidence="18">
    <location>
        <begin position="60"/>
        <end position="78"/>
    </location>
</feature>
<dbReference type="SFLD" id="SFLDF00027">
    <property type="entry name" value="p-type_atpase"/>
    <property type="match status" value="1"/>
</dbReference>
<keyword evidence="14 18" id="KW-1133">Transmembrane helix</keyword>
<dbReference type="Gene3D" id="2.70.150.10">
    <property type="entry name" value="Calcium-transporting ATPase, cytoplasmic transduction domain A"/>
    <property type="match status" value="1"/>
</dbReference>
<dbReference type="InterPro" id="IPR023214">
    <property type="entry name" value="HAD_sf"/>
</dbReference>
<evidence type="ECO:0000256" key="4">
    <source>
        <dbReference type="ARBA" id="ARBA00012786"/>
    </source>
</evidence>
<accession>H1SDC6</accession>
<keyword evidence="6" id="KW-1003">Cell membrane</keyword>
<evidence type="ECO:0000256" key="11">
    <source>
        <dbReference type="ARBA" id="ARBA00022840"/>
    </source>
</evidence>
<name>H1SDC6_9BURK</name>
<dbReference type="RefSeq" id="WP_006162031.1">
    <property type="nucleotide sequence ID" value="NZ_AHJE01000090.1"/>
</dbReference>
<keyword evidence="12" id="KW-0460">Magnesium</keyword>
<sequence>MPEAILRAASTPLAVLLGQLNASPEGLTDAEATRRLQGYGPNLVDHERQRPALFDLLRRLLNPLNVLLLTLATVSAAIHDYDAATVILVMVMLSVGLATVQERRSGRAAAALRAMVHTTTATQRRPEPGALPLISELPIGALVPGDIVHLSAGDLVPADARLLASKDLFVNQSALTGESLPVEKFALESASGDEPGTLENIVLMGTAVISGSATVVVVLTGPRAMFGSIARSLEEETSGTVFEQGLQRFARLMIGLIVILAPLVFVINGLTKGDWLEALLFAVAVAVGLTPEMLPMLVTVNLAKGALAMSRRKVIVKRLSAIQNLGAMDVLCTDKTGTLTQDRIILKKHVDLAGQETVRVLEFAYLNSYHQSGLHNLLDKAVLLHDEVGETLRQEGGYRKIDEVPFDFERRRMSVVVDGPQGRLLVCKGAVEEVYAACASAELGGQTLALDDSHRHSLMTVCNALNEDGFRVIAIAYKPLPPAPDTHPYSVADESALILLGYIAFIDPPKDSAAPALAALRDSGIEVKVLTGDSPVIARKICREVGLDVDRAVLGAELDGLSPQALGELAERTQLFAKLAPAHKAAIVKALRARGRVVGVLGDGINDGPALKAADVGISVDSGADIAKESASIILLEKSLLVLHDGVIEGRKVFANLLKYLRMGASSNFGNMFSVLGASAWLPFLPMAPIQVLTNNLLYDFSQTALPTDNVDDDAVSRPRRWEIGKLGRYILCIGPISSLFDYITFATLYWGLGASTPAQQHLFQTGWFLESLLSQTLIVHVIRTRNIPFVQSRGSTALIATTLAICLIGIWLPYSPLAAPLGLVSAPGTFWLFLPPIILGYCCLTYALRGWLIRRLSID</sequence>
<feature type="transmembrane region" description="Helical" evidence="18">
    <location>
        <begin position="830"/>
        <end position="849"/>
    </location>
</feature>
<proteinExistence type="inferred from homology"/>
<comment type="catalytic activity">
    <reaction evidence="17">
        <text>Mg(2+)(out) + ATP + H2O = Mg(2+)(in) + ADP + phosphate + H(+)</text>
        <dbReference type="Rhea" id="RHEA:10260"/>
        <dbReference type="ChEBI" id="CHEBI:15377"/>
        <dbReference type="ChEBI" id="CHEBI:15378"/>
        <dbReference type="ChEBI" id="CHEBI:18420"/>
        <dbReference type="ChEBI" id="CHEBI:30616"/>
        <dbReference type="ChEBI" id="CHEBI:43474"/>
        <dbReference type="ChEBI" id="CHEBI:456216"/>
        <dbReference type="EC" id="7.2.2.14"/>
    </reaction>
</comment>
<evidence type="ECO:0000313" key="20">
    <source>
        <dbReference type="EMBL" id="EHP39495.1"/>
    </source>
</evidence>
<dbReference type="Pfam" id="PF00690">
    <property type="entry name" value="Cation_ATPase_N"/>
    <property type="match status" value="1"/>
</dbReference>
<comment type="similarity">
    <text evidence="3">Belongs to the cation transport ATPase (P-type) (TC 3.A.3) family. Type IIIB subfamily.</text>
</comment>
<dbReference type="NCBIfam" id="NF011702">
    <property type="entry name" value="PRK15122.1"/>
    <property type="match status" value="1"/>
</dbReference>
<dbReference type="SUPFAM" id="SSF81653">
    <property type="entry name" value="Calcium ATPase, transduction domain A"/>
    <property type="match status" value="1"/>
</dbReference>
<protein>
    <recommendedName>
        <fullName evidence="5">Magnesium-transporting ATPase, P-type 1</fullName>
        <ecNumber evidence="4">7.2.2.14</ecNumber>
    </recommendedName>
    <alternativeName>
        <fullName evidence="16">Mg(2+) transport ATPase, P-type 1</fullName>
    </alternativeName>
</protein>
<dbReference type="GO" id="GO:0005886">
    <property type="term" value="C:plasma membrane"/>
    <property type="evidence" value="ECO:0007669"/>
    <property type="project" value="UniProtKB-SubCell"/>
</dbReference>
<dbReference type="InterPro" id="IPR018303">
    <property type="entry name" value="ATPase_P-typ_P_site"/>
</dbReference>
<dbReference type="SFLD" id="SFLDG00002">
    <property type="entry name" value="C1.7:_P-type_atpase_like"/>
    <property type="match status" value="1"/>
</dbReference>
<keyword evidence="15 18" id="KW-0472">Membrane</keyword>
<comment type="function">
    <text evidence="1">Mediates magnesium influx to the cytosol.</text>
</comment>
<feature type="transmembrane region" description="Helical" evidence="18">
    <location>
        <begin position="763"/>
        <end position="783"/>
    </location>
</feature>
<feature type="transmembrane region" description="Helical" evidence="18">
    <location>
        <begin position="727"/>
        <end position="751"/>
    </location>
</feature>
<dbReference type="NCBIfam" id="TIGR01494">
    <property type="entry name" value="ATPase_P-type"/>
    <property type="match status" value="2"/>
</dbReference>
<dbReference type="InterPro" id="IPR044492">
    <property type="entry name" value="P_typ_ATPase_HD_dom"/>
</dbReference>
<dbReference type="SUPFAM" id="SSF81665">
    <property type="entry name" value="Calcium ATPase, transmembrane domain M"/>
    <property type="match status" value="1"/>
</dbReference>
<dbReference type="Gene3D" id="1.20.1110.10">
    <property type="entry name" value="Calcium-transporting ATPase, transmembrane domain"/>
    <property type="match status" value="1"/>
</dbReference>
<dbReference type="InterPro" id="IPR059000">
    <property type="entry name" value="ATPase_P-type_domA"/>
</dbReference>
<dbReference type="Pfam" id="PF00689">
    <property type="entry name" value="Cation_ATPase_C"/>
    <property type="match status" value="1"/>
</dbReference>
<dbReference type="SMART" id="SM00831">
    <property type="entry name" value="Cation_ATPase_N"/>
    <property type="match status" value="1"/>
</dbReference>
<dbReference type="InterPro" id="IPR008250">
    <property type="entry name" value="ATPase_P-typ_transduc_dom_A_sf"/>
</dbReference>
<evidence type="ECO:0000256" key="1">
    <source>
        <dbReference type="ARBA" id="ARBA00003954"/>
    </source>
</evidence>
<evidence type="ECO:0000256" key="13">
    <source>
        <dbReference type="ARBA" id="ARBA00022967"/>
    </source>
</evidence>
<dbReference type="AlphaFoldDB" id="H1SDC6"/>
<dbReference type="Proteomes" id="UP000005808">
    <property type="component" value="Unassembled WGS sequence"/>
</dbReference>
<dbReference type="Pfam" id="PF13246">
    <property type="entry name" value="Cation_ATPase"/>
    <property type="match status" value="1"/>
</dbReference>
<dbReference type="PANTHER" id="PTHR42861">
    <property type="entry name" value="CALCIUM-TRANSPORTING ATPASE"/>
    <property type="match status" value="1"/>
</dbReference>
<keyword evidence="8" id="KW-0597">Phosphoprotein</keyword>
<dbReference type="Gene3D" id="3.40.1110.10">
    <property type="entry name" value="Calcium-transporting ATPase, cytoplasmic domain N"/>
    <property type="match status" value="1"/>
</dbReference>
<dbReference type="Pfam" id="PF00122">
    <property type="entry name" value="E1-E2_ATPase"/>
    <property type="match status" value="1"/>
</dbReference>
<evidence type="ECO:0000256" key="15">
    <source>
        <dbReference type="ARBA" id="ARBA00023136"/>
    </source>
</evidence>
<dbReference type="EC" id="7.2.2.14" evidence="4"/>
<evidence type="ECO:0000256" key="14">
    <source>
        <dbReference type="ARBA" id="ARBA00022989"/>
    </source>
</evidence>
<feature type="domain" description="Cation-transporting P-type ATPase N-terminal" evidence="19">
    <location>
        <begin position="7"/>
        <end position="80"/>
    </location>
</feature>
<evidence type="ECO:0000256" key="6">
    <source>
        <dbReference type="ARBA" id="ARBA00022475"/>
    </source>
</evidence>
<evidence type="ECO:0000313" key="21">
    <source>
        <dbReference type="Proteomes" id="UP000005808"/>
    </source>
</evidence>
<dbReference type="NCBIfam" id="TIGR01524">
    <property type="entry name" value="ATPase-IIIB_Mg"/>
    <property type="match status" value="1"/>
</dbReference>
<evidence type="ECO:0000256" key="16">
    <source>
        <dbReference type="ARBA" id="ARBA00029806"/>
    </source>
</evidence>
<dbReference type="SFLD" id="SFLDS00003">
    <property type="entry name" value="Haloacid_Dehalogenase"/>
    <property type="match status" value="1"/>
</dbReference>
<keyword evidence="13" id="KW-1278">Translocase</keyword>
<dbReference type="PRINTS" id="PR01836">
    <property type="entry name" value="MGATPASE"/>
</dbReference>
<dbReference type="InterPro" id="IPR004014">
    <property type="entry name" value="ATPase_P-typ_cation-transptr_N"/>
</dbReference>
<evidence type="ECO:0000256" key="5">
    <source>
        <dbReference type="ARBA" id="ARBA00013555"/>
    </source>
</evidence>
<feature type="transmembrane region" description="Helical" evidence="18">
    <location>
        <begin position="279"/>
        <end position="303"/>
    </location>
</feature>
<dbReference type="PROSITE" id="PS00154">
    <property type="entry name" value="ATPASE_E1_E2"/>
    <property type="match status" value="1"/>
</dbReference>
<reference evidence="20 21" key="1">
    <citation type="journal article" date="2012" name="J. Bacteriol.">
        <title>De Novo Genome Project of Cupriavidus basilensis OR16.</title>
        <authorList>
            <person name="Cserhati M."/>
            <person name="Kriszt B."/>
            <person name="Szoboszlay S."/>
            <person name="Toth A."/>
            <person name="Szabo I."/>
            <person name="Tancsics A."/>
            <person name="Nagy I."/>
            <person name="Horvath B."/>
            <person name="Nagy I."/>
            <person name="Kukolya J."/>
        </authorList>
    </citation>
    <scope>NUCLEOTIDE SEQUENCE [LARGE SCALE GENOMIC DNA]</scope>
    <source>
        <strain evidence="20 21">OR16</strain>
    </source>
</reference>
<keyword evidence="9 18" id="KW-0812">Transmembrane</keyword>
<evidence type="ECO:0000259" key="19">
    <source>
        <dbReference type="SMART" id="SM00831"/>
    </source>
</evidence>
<comment type="caution">
    <text evidence="20">The sequence shown here is derived from an EMBL/GenBank/DDBJ whole genome shotgun (WGS) entry which is preliminary data.</text>
</comment>
<dbReference type="InterPro" id="IPR023299">
    <property type="entry name" value="ATPase_P-typ_cyto_dom_N"/>
</dbReference>
<keyword evidence="7" id="KW-0997">Cell inner membrane</keyword>
<feature type="transmembrane region" description="Helical" evidence="18">
    <location>
        <begin position="795"/>
        <end position="815"/>
    </location>
</feature>
<dbReference type="InterPro" id="IPR001757">
    <property type="entry name" value="P_typ_ATPase"/>
</dbReference>
<dbReference type="InterPro" id="IPR036412">
    <property type="entry name" value="HAD-like_sf"/>
</dbReference>
<feature type="transmembrane region" description="Helical" evidence="18">
    <location>
        <begin position="84"/>
        <end position="100"/>
    </location>
</feature>
<keyword evidence="10" id="KW-0547">Nucleotide-binding</keyword>
<dbReference type="InterPro" id="IPR023298">
    <property type="entry name" value="ATPase_P-typ_TM_dom_sf"/>
</dbReference>
<dbReference type="InterPro" id="IPR006068">
    <property type="entry name" value="ATPase_P-typ_cation-transptr_C"/>
</dbReference>
<feature type="transmembrane region" description="Helical" evidence="18">
    <location>
        <begin position="249"/>
        <end position="267"/>
    </location>
</feature>
<dbReference type="InterPro" id="IPR006415">
    <property type="entry name" value="P-type_ATPase_IIIB"/>
</dbReference>